<dbReference type="SUPFAM" id="SSF56801">
    <property type="entry name" value="Acetyl-CoA synthetase-like"/>
    <property type="match status" value="1"/>
</dbReference>
<dbReference type="OrthoDB" id="4047713at2"/>
<accession>A0A1E5PEM8</accession>
<comment type="caution">
    <text evidence="2">The sequence shown here is derived from an EMBL/GenBank/DDBJ whole genome shotgun (WGS) entry which is preliminary data.</text>
</comment>
<protein>
    <recommendedName>
        <fullName evidence="1">AMP-dependent synthetase/ligase domain-containing protein</fullName>
    </recommendedName>
</protein>
<proteinExistence type="predicted"/>
<dbReference type="EMBL" id="MEHJ01000001">
    <property type="protein sequence ID" value="OEJ27989.1"/>
    <property type="molecule type" value="Genomic_DNA"/>
</dbReference>
<sequence>MVLTDQVLVDGRARTRAAGHERPPPVVEETSTLDGMFSRAALRKPAAIALQEGPHLLTYGKAEARAVQLATALVRGGVQLGDPVIVHCESHAQALLAQLAVLKAGGVCVPVAPGTDAALVERVARISGARTALCSRSTQPVWAGRAACLVLDAEEAWSKIGALRVDRALPRSEPTGAAYLLVDHGDGPVGGGQLVDHRAWGLALAARVHHVGRVTSTVRTSQLPLGAPSLSAMWWAFRCGGAVRVPPAGGGADTAGAFGSAVAVFGPREYRLVLEAARQAPRPARPRVVVLLGGPCPDDLADLHFEVLPTTRLWAEFAPAGGAVPWATRELPPGHRTGGTGIAVGRPVPRAHVRILGPDGRLVPTGLAGEVCATGPALPFDSIPAPRWGSPVHGGGAPLRSGRLGRWRPDGVLEITGTVGVRGE</sequence>
<dbReference type="Pfam" id="PF00501">
    <property type="entry name" value="AMP-binding"/>
    <property type="match status" value="2"/>
</dbReference>
<dbReference type="RefSeq" id="WP_069935489.1">
    <property type="nucleotide sequence ID" value="NZ_MEHJ01000001.1"/>
</dbReference>
<feature type="domain" description="AMP-dependent synthetase/ligase" evidence="1">
    <location>
        <begin position="229"/>
        <end position="377"/>
    </location>
</feature>
<dbReference type="InterPro" id="IPR050237">
    <property type="entry name" value="ATP-dep_AMP-bd_enzyme"/>
</dbReference>
<organism evidence="2 3">
    <name type="scientific">Streptomyces agglomeratus</name>
    <dbReference type="NCBI Taxonomy" id="285458"/>
    <lineage>
        <taxon>Bacteria</taxon>
        <taxon>Bacillati</taxon>
        <taxon>Actinomycetota</taxon>
        <taxon>Actinomycetes</taxon>
        <taxon>Kitasatosporales</taxon>
        <taxon>Streptomycetaceae</taxon>
        <taxon>Streptomyces</taxon>
    </lineage>
</organism>
<name>A0A1E5PEM8_9ACTN</name>
<dbReference type="PANTHER" id="PTHR43767">
    <property type="entry name" value="LONG-CHAIN-FATTY-ACID--COA LIGASE"/>
    <property type="match status" value="1"/>
</dbReference>
<gene>
    <name evidence="2" type="ORF">AS594_29355</name>
</gene>
<dbReference type="PANTHER" id="PTHR43767:SF1">
    <property type="entry name" value="NONRIBOSOMAL PEPTIDE SYNTHASE PES1 (EUROFUNG)-RELATED"/>
    <property type="match status" value="1"/>
</dbReference>
<evidence type="ECO:0000313" key="2">
    <source>
        <dbReference type="EMBL" id="OEJ27989.1"/>
    </source>
</evidence>
<dbReference type="Gene3D" id="3.40.50.12780">
    <property type="entry name" value="N-terminal domain of ligase-like"/>
    <property type="match status" value="1"/>
</dbReference>
<keyword evidence="3" id="KW-1185">Reference proteome</keyword>
<dbReference type="STRING" id="285458.BGM19_07470"/>
<evidence type="ECO:0000259" key="1">
    <source>
        <dbReference type="Pfam" id="PF00501"/>
    </source>
</evidence>
<feature type="domain" description="AMP-dependent synthetase/ligase" evidence="1">
    <location>
        <begin position="37"/>
        <end position="139"/>
    </location>
</feature>
<reference evidence="2 3" key="1">
    <citation type="submission" date="2016-08" db="EMBL/GenBank/DDBJ databases">
        <title>Complete genome sequence of Streptomyces agglomeratus strain 6-3-2, a novel anti-MRSA actinomycete isolated from Wuli of Tebit, China.</title>
        <authorList>
            <person name="Chen X."/>
        </authorList>
    </citation>
    <scope>NUCLEOTIDE SEQUENCE [LARGE SCALE GENOMIC DNA]</scope>
    <source>
        <strain evidence="2 3">6-3-2</strain>
    </source>
</reference>
<dbReference type="Proteomes" id="UP000095759">
    <property type="component" value="Unassembled WGS sequence"/>
</dbReference>
<dbReference type="InterPro" id="IPR000873">
    <property type="entry name" value="AMP-dep_synth/lig_dom"/>
</dbReference>
<dbReference type="InterPro" id="IPR042099">
    <property type="entry name" value="ANL_N_sf"/>
</dbReference>
<evidence type="ECO:0000313" key="3">
    <source>
        <dbReference type="Proteomes" id="UP000095759"/>
    </source>
</evidence>
<dbReference type="AlphaFoldDB" id="A0A1E5PEM8"/>